<feature type="transmembrane region" description="Helical" evidence="1">
    <location>
        <begin position="12"/>
        <end position="40"/>
    </location>
</feature>
<evidence type="ECO:0000313" key="2">
    <source>
        <dbReference type="EMBL" id="PWR74586.1"/>
    </source>
</evidence>
<keyword evidence="1" id="KW-0472">Membrane</keyword>
<keyword evidence="3" id="KW-1185">Reference proteome</keyword>
<feature type="transmembrane region" description="Helical" evidence="1">
    <location>
        <begin position="76"/>
        <end position="94"/>
    </location>
</feature>
<dbReference type="AlphaFoldDB" id="A0A2V2NAC5"/>
<comment type="caution">
    <text evidence="2">The sequence shown here is derived from an EMBL/GenBank/DDBJ whole genome shotgun (WGS) entry which is preliminary data.</text>
</comment>
<proteinExistence type="predicted"/>
<keyword evidence="1" id="KW-0812">Transmembrane</keyword>
<evidence type="ECO:0000313" key="3">
    <source>
        <dbReference type="Proteomes" id="UP000245934"/>
    </source>
</evidence>
<feature type="transmembrane region" description="Helical" evidence="1">
    <location>
        <begin position="46"/>
        <end position="64"/>
    </location>
</feature>
<dbReference type="EMBL" id="QGMZ01000016">
    <property type="protein sequence ID" value="PWR74586.1"/>
    <property type="molecule type" value="Genomic_DNA"/>
</dbReference>
<name>A0A2V2NAC5_9EURY</name>
<dbReference type="RefSeq" id="WP_109940666.1">
    <property type="nucleotide sequence ID" value="NZ_CP176366.1"/>
</dbReference>
<accession>A0A2V2NAC5</accession>
<dbReference type="GeneID" id="97608022"/>
<keyword evidence="1" id="KW-1133">Transmembrane helix</keyword>
<reference evidence="2 3" key="1">
    <citation type="submission" date="2018-05" db="EMBL/GenBank/DDBJ databases">
        <title>Draft genome of Methanospirillum stamsii Pt1.</title>
        <authorList>
            <person name="Dueholm M.S."/>
            <person name="Nielsen P.H."/>
            <person name="Bakmann L.F."/>
            <person name="Otzen D.E."/>
        </authorList>
    </citation>
    <scope>NUCLEOTIDE SEQUENCE [LARGE SCALE GENOMIC DNA]</scope>
    <source>
        <strain evidence="2 3">Pt1</strain>
    </source>
</reference>
<protein>
    <submittedName>
        <fullName evidence="2">Uncharacterized protein</fullName>
    </submittedName>
</protein>
<sequence>MSNTTYPHKYLYGWTGIVALSTFIAGLLSILEGAGIAFGLSILPDIPGGCILVLLSLIFGTAVLKGRSDRPGWISFSYVASLLLLAFAGCSILVEGGNLLTAIMEGEEEVNLISILSPAFIWAGIIAIPLYIGVSKLMYKCSYRSDCCE</sequence>
<evidence type="ECO:0000256" key="1">
    <source>
        <dbReference type="SAM" id="Phobius"/>
    </source>
</evidence>
<gene>
    <name evidence="2" type="ORF">DLD82_08360</name>
</gene>
<organism evidence="2 3">
    <name type="scientific">Methanospirillum stamsii</name>
    <dbReference type="NCBI Taxonomy" id="1277351"/>
    <lineage>
        <taxon>Archaea</taxon>
        <taxon>Methanobacteriati</taxon>
        <taxon>Methanobacteriota</taxon>
        <taxon>Stenosarchaea group</taxon>
        <taxon>Methanomicrobia</taxon>
        <taxon>Methanomicrobiales</taxon>
        <taxon>Methanospirillaceae</taxon>
        <taxon>Methanospirillum</taxon>
    </lineage>
</organism>
<dbReference type="OrthoDB" id="116450at2157"/>
<feature type="transmembrane region" description="Helical" evidence="1">
    <location>
        <begin position="114"/>
        <end position="134"/>
    </location>
</feature>
<dbReference type="Proteomes" id="UP000245934">
    <property type="component" value="Unassembled WGS sequence"/>
</dbReference>